<evidence type="ECO:0000259" key="10">
    <source>
        <dbReference type="Pfam" id="PF20791"/>
    </source>
</evidence>
<evidence type="ECO:0000256" key="4">
    <source>
        <dbReference type="ARBA" id="ARBA00022832"/>
    </source>
</evidence>
<dbReference type="Gene3D" id="3.10.129.10">
    <property type="entry name" value="Hotdog Thioesterase"/>
    <property type="match status" value="1"/>
</dbReference>
<feature type="domain" description="Acyl-ACP thioesterase-like C-terminal" evidence="10">
    <location>
        <begin position="216"/>
        <end position="312"/>
    </location>
</feature>
<dbReference type="Pfam" id="PF01643">
    <property type="entry name" value="Acyl-ACP_TE"/>
    <property type="match status" value="1"/>
</dbReference>
<evidence type="ECO:0000313" key="12">
    <source>
        <dbReference type="Proteomes" id="UP001194469"/>
    </source>
</evidence>
<feature type="region of interest" description="Disordered" evidence="8">
    <location>
        <begin position="1"/>
        <end position="54"/>
    </location>
</feature>
<dbReference type="PANTHER" id="PTHR31727">
    <property type="entry name" value="OLEOYL-ACYL CARRIER PROTEIN THIOESTERASE 1, CHLOROPLASTIC"/>
    <property type="match status" value="1"/>
</dbReference>
<evidence type="ECO:0000256" key="7">
    <source>
        <dbReference type="ARBA" id="ARBA00023160"/>
    </source>
</evidence>
<evidence type="ECO:0000256" key="2">
    <source>
        <dbReference type="ARBA" id="ARBA00022516"/>
    </source>
</evidence>
<feature type="domain" description="Acyl-ACP thioesterase N-terminal hotdog" evidence="9">
    <location>
        <begin position="59"/>
        <end position="184"/>
    </location>
</feature>
<keyword evidence="6" id="KW-0443">Lipid metabolism</keyword>
<keyword evidence="3" id="KW-0378">Hydrolase</keyword>
<gene>
    <name evidence="11" type="ORF">FVW20_19155</name>
</gene>
<dbReference type="InterPro" id="IPR049427">
    <property type="entry name" value="Acyl-ACP_TE_C"/>
</dbReference>
<evidence type="ECO:0000256" key="6">
    <source>
        <dbReference type="ARBA" id="ARBA00023098"/>
    </source>
</evidence>
<dbReference type="InterPro" id="IPR029069">
    <property type="entry name" value="HotDog_dom_sf"/>
</dbReference>
<name>A0ABS0J9B2_9BACT</name>
<dbReference type="Proteomes" id="UP001194469">
    <property type="component" value="Unassembled WGS sequence"/>
</dbReference>
<reference evidence="11 12" key="1">
    <citation type="submission" date="2019-08" db="EMBL/GenBank/DDBJ databases">
        <authorList>
            <person name="Luo N."/>
        </authorList>
    </citation>
    <scope>NUCLEOTIDE SEQUENCE [LARGE SCALE GENOMIC DNA]</scope>
    <source>
        <strain evidence="11 12">NCIMB 9442</strain>
    </source>
</reference>
<dbReference type="RefSeq" id="WP_196610819.1">
    <property type="nucleotide sequence ID" value="NZ_VRYY01000813.1"/>
</dbReference>
<dbReference type="InterPro" id="IPR002864">
    <property type="entry name" value="Acyl-ACP_thioesterase_NHD"/>
</dbReference>
<keyword evidence="4" id="KW-0276">Fatty acid metabolism</keyword>
<keyword evidence="2" id="KW-0444">Lipid biosynthesis</keyword>
<evidence type="ECO:0000313" key="11">
    <source>
        <dbReference type="EMBL" id="MBG3879053.1"/>
    </source>
</evidence>
<sequence length="312" mass="33357">MPTRHESPSGHTAPASDAPGTSGTLGATDAARAPGAPAVSGAAPGFDSSGASVPADLRVHHETFRVRGYEVGPDGTVSAQIICDYLQEAAGSHADRLGLSLAALHEQGQAWVLARLAVQVERAPAEGETVTVRTWPCGVERLQFRRDYLMLGQDGAMVARGASFWVVINLATRRPERIPPTVAALLPENPPLALDGGLLGDRRPPAPPEDAAPLSSLSFAVRRADMDRNRHVNNVRYLDWALEGVPAKVQETSRPTWLDMHFRAETVYGDTVEAQCLPAPANTPAPGAARFVHILTRRSDGREVARALTGWR</sequence>
<comment type="similarity">
    <text evidence="1">Belongs to the acyl-ACP thioesterase family.</text>
</comment>
<evidence type="ECO:0000256" key="3">
    <source>
        <dbReference type="ARBA" id="ARBA00022801"/>
    </source>
</evidence>
<dbReference type="PANTHER" id="PTHR31727:SF6">
    <property type="entry name" value="OLEOYL-ACYL CARRIER PROTEIN THIOESTERASE 1, CHLOROPLASTIC"/>
    <property type="match status" value="1"/>
</dbReference>
<comment type="caution">
    <text evidence="11">The sequence shown here is derived from an EMBL/GenBank/DDBJ whole genome shotgun (WGS) entry which is preliminary data.</text>
</comment>
<evidence type="ECO:0000256" key="5">
    <source>
        <dbReference type="ARBA" id="ARBA00022946"/>
    </source>
</evidence>
<dbReference type="EMBL" id="VRYY01000813">
    <property type="protein sequence ID" value="MBG3879053.1"/>
    <property type="molecule type" value="Genomic_DNA"/>
</dbReference>
<keyword evidence="5" id="KW-0809">Transit peptide</keyword>
<keyword evidence="12" id="KW-1185">Reference proteome</keyword>
<evidence type="ECO:0000256" key="8">
    <source>
        <dbReference type="SAM" id="MobiDB-lite"/>
    </source>
</evidence>
<dbReference type="Pfam" id="PF20791">
    <property type="entry name" value="Acyl-ACP_TE_C"/>
    <property type="match status" value="1"/>
</dbReference>
<proteinExistence type="inferred from homology"/>
<keyword evidence="7" id="KW-0275">Fatty acid biosynthesis</keyword>
<dbReference type="InterPro" id="IPR045023">
    <property type="entry name" value="FATA/B"/>
</dbReference>
<evidence type="ECO:0000256" key="1">
    <source>
        <dbReference type="ARBA" id="ARBA00006500"/>
    </source>
</evidence>
<evidence type="ECO:0000259" key="9">
    <source>
        <dbReference type="Pfam" id="PF01643"/>
    </source>
</evidence>
<dbReference type="SUPFAM" id="SSF54637">
    <property type="entry name" value="Thioesterase/thiol ester dehydrase-isomerase"/>
    <property type="match status" value="2"/>
</dbReference>
<organism evidence="11 12">
    <name type="scientific">Nitratidesulfovibrio oxamicus</name>
    <dbReference type="NCBI Taxonomy" id="32016"/>
    <lineage>
        <taxon>Bacteria</taxon>
        <taxon>Pseudomonadati</taxon>
        <taxon>Thermodesulfobacteriota</taxon>
        <taxon>Desulfovibrionia</taxon>
        <taxon>Desulfovibrionales</taxon>
        <taxon>Desulfovibrionaceae</taxon>
        <taxon>Nitratidesulfovibrio</taxon>
    </lineage>
</organism>
<feature type="compositionally biased region" description="Low complexity" evidence="8">
    <location>
        <begin position="26"/>
        <end position="45"/>
    </location>
</feature>
<accession>A0ABS0J9B2</accession>
<protein>
    <submittedName>
        <fullName evidence="11">Acyl-ACP thioesterase</fullName>
    </submittedName>
</protein>
<dbReference type="CDD" id="cd00586">
    <property type="entry name" value="4HBT"/>
    <property type="match status" value="1"/>
</dbReference>